<protein>
    <submittedName>
        <fullName evidence="6 7">Transcriptional regulator</fullName>
    </submittedName>
</protein>
<organism evidence="7 8">
    <name type="scientific">Alkalibacterium putridalgicola</name>
    <dbReference type="NCBI Taxonomy" id="426703"/>
    <lineage>
        <taxon>Bacteria</taxon>
        <taxon>Bacillati</taxon>
        <taxon>Bacillota</taxon>
        <taxon>Bacilli</taxon>
        <taxon>Lactobacillales</taxon>
        <taxon>Carnobacteriaceae</taxon>
        <taxon>Alkalibacterium</taxon>
    </lineage>
</organism>
<evidence type="ECO:0000256" key="4">
    <source>
        <dbReference type="ARBA" id="ARBA00043263"/>
    </source>
</evidence>
<evidence type="ECO:0000313" key="7">
    <source>
        <dbReference type="EMBL" id="SEM37351.1"/>
    </source>
</evidence>
<feature type="domain" description="HTH arsR-type" evidence="5">
    <location>
        <begin position="23"/>
        <end position="118"/>
    </location>
</feature>
<accession>A0A1H7XUE1</accession>
<evidence type="ECO:0000259" key="5">
    <source>
        <dbReference type="PROSITE" id="PS50987"/>
    </source>
</evidence>
<dbReference type="CDD" id="cd00090">
    <property type="entry name" value="HTH_ARSR"/>
    <property type="match status" value="1"/>
</dbReference>
<reference evidence="6 9" key="2">
    <citation type="submission" date="2019-07" db="EMBL/GenBank/DDBJ databases">
        <title>Whole genome shotgun sequence of Alkalibacterium putridalgicola NBRC 103243.</title>
        <authorList>
            <person name="Hosoyama A."/>
            <person name="Uohara A."/>
            <person name="Ohji S."/>
            <person name="Ichikawa N."/>
        </authorList>
    </citation>
    <scope>NUCLEOTIDE SEQUENCE [LARGE SCALE GENOMIC DNA]</scope>
    <source>
        <strain evidence="6 9">NBRC 103243</strain>
    </source>
</reference>
<dbReference type="Gene3D" id="1.10.10.10">
    <property type="entry name" value="Winged helix-like DNA-binding domain superfamily/Winged helix DNA-binding domain"/>
    <property type="match status" value="1"/>
</dbReference>
<proteinExistence type="predicted"/>
<evidence type="ECO:0000256" key="3">
    <source>
        <dbReference type="ARBA" id="ARBA00023163"/>
    </source>
</evidence>
<evidence type="ECO:0000313" key="8">
    <source>
        <dbReference type="Proteomes" id="UP000198548"/>
    </source>
</evidence>
<keyword evidence="9" id="KW-1185">Reference proteome</keyword>
<keyword evidence="4" id="KW-0105">Cadmium resistance</keyword>
<dbReference type="PROSITE" id="PS50987">
    <property type="entry name" value="HTH_ARSR_2"/>
    <property type="match status" value="1"/>
</dbReference>
<name>A0A1H7XUE1_9LACT</name>
<dbReference type="GO" id="GO:0003700">
    <property type="term" value="F:DNA-binding transcription factor activity"/>
    <property type="evidence" value="ECO:0007669"/>
    <property type="project" value="InterPro"/>
</dbReference>
<dbReference type="InterPro" id="IPR011991">
    <property type="entry name" value="ArsR-like_HTH"/>
</dbReference>
<dbReference type="AlphaFoldDB" id="A0A1H7XUE1"/>
<dbReference type="RefSeq" id="WP_091490328.1">
    <property type="nucleotide sequence ID" value="NZ_BJUX01000055.1"/>
</dbReference>
<dbReference type="NCBIfam" id="NF033788">
    <property type="entry name" value="HTH_metalloreg"/>
    <property type="match status" value="1"/>
</dbReference>
<dbReference type="Proteomes" id="UP000321425">
    <property type="component" value="Unassembled WGS sequence"/>
</dbReference>
<dbReference type="InterPro" id="IPR001845">
    <property type="entry name" value="HTH_ArsR_DNA-bd_dom"/>
</dbReference>
<dbReference type="STRING" id="426703.SAMN04488100_1642"/>
<dbReference type="SMART" id="SM00418">
    <property type="entry name" value="HTH_ARSR"/>
    <property type="match status" value="1"/>
</dbReference>
<dbReference type="InterPro" id="IPR051011">
    <property type="entry name" value="Metal_resp_trans_reg"/>
</dbReference>
<evidence type="ECO:0000313" key="6">
    <source>
        <dbReference type="EMBL" id="GEK90360.1"/>
    </source>
</evidence>
<keyword evidence="3" id="KW-0804">Transcription</keyword>
<gene>
    <name evidence="6" type="ORF">APU01nite_23990</name>
    <name evidence="7" type="ORF">SAMN04488100_1642</name>
</gene>
<dbReference type="GO" id="GO:0003677">
    <property type="term" value="F:DNA binding"/>
    <property type="evidence" value="ECO:0007669"/>
    <property type="project" value="UniProtKB-KW"/>
</dbReference>
<dbReference type="EMBL" id="BJUX01000055">
    <property type="protein sequence ID" value="GEK90360.1"/>
    <property type="molecule type" value="Genomic_DNA"/>
</dbReference>
<sequence length="121" mass="13478">MTLDVCSSTIIHEDKVNAVKDRLTDKDFSDILLLSKCIKDPSRIKIMYALLTYEELCVCDLAAVLEASVASTSHHLRYLKQNGLLESKRDGKVVYYSLIKEKAASVFNSLSDLTETVTTSS</sequence>
<evidence type="ECO:0000313" key="9">
    <source>
        <dbReference type="Proteomes" id="UP000321425"/>
    </source>
</evidence>
<dbReference type="InterPro" id="IPR036388">
    <property type="entry name" value="WH-like_DNA-bd_sf"/>
</dbReference>
<reference evidence="7 8" key="1">
    <citation type="submission" date="2016-10" db="EMBL/GenBank/DDBJ databases">
        <authorList>
            <person name="de Groot N.N."/>
        </authorList>
    </citation>
    <scope>NUCLEOTIDE SEQUENCE [LARGE SCALE GENOMIC DNA]</scope>
    <source>
        <strain evidence="7 8">DSM 19182</strain>
    </source>
</reference>
<dbReference type="PROSITE" id="PS00846">
    <property type="entry name" value="HTH_ARSR_1"/>
    <property type="match status" value="1"/>
</dbReference>
<dbReference type="OrthoDB" id="9794330at2"/>
<evidence type="ECO:0000256" key="2">
    <source>
        <dbReference type="ARBA" id="ARBA00023125"/>
    </source>
</evidence>
<dbReference type="PANTHER" id="PTHR43132:SF6">
    <property type="entry name" value="HTH-TYPE TRANSCRIPTIONAL REPRESSOR CZRA"/>
    <property type="match status" value="1"/>
</dbReference>
<dbReference type="InterPro" id="IPR018334">
    <property type="entry name" value="ArsR_HTH"/>
</dbReference>
<dbReference type="PRINTS" id="PR00778">
    <property type="entry name" value="HTHARSR"/>
</dbReference>
<dbReference type="InterPro" id="IPR036390">
    <property type="entry name" value="WH_DNA-bd_sf"/>
</dbReference>
<keyword evidence="1" id="KW-0805">Transcription regulation</keyword>
<dbReference type="SUPFAM" id="SSF46785">
    <property type="entry name" value="Winged helix' DNA-binding domain"/>
    <property type="match status" value="1"/>
</dbReference>
<dbReference type="PANTHER" id="PTHR43132">
    <property type="entry name" value="ARSENICAL RESISTANCE OPERON REPRESSOR ARSR-RELATED"/>
    <property type="match status" value="1"/>
</dbReference>
<dbReference type="GO" id="GO:0046686">
    <property type="term" value="P:response to cadmium ion"/>
    <property type="evidence" value="ECO:0007669"/>
    <property type="project" value="UniProtKB-KW"/>
</dbReference>
<dbReference type="Pfam" id="PF01022">
    <property type="entry name" value="HTH_5"/>
    <property type="match status" value="1"/>
</dbReference>
<evidence type="ECO:0000256" key="1">
    <source>
        <dbReference type="ARBA" id="ARBA00023015"/>
    </source>
</evidence>
<keyword evidence="2 7" id="KW-0238">DNA-binding</keyword>
<dbReference type="Proteomes" id="UP000198548">
    <property type="component" value="Unassembled WGS sequence"/>
</dbReference>
<dbReference type="EMBL" id="FOBL01000064">
    <property type="protein sequence ID" value="SEM37351.1"/>
    <property type="molecule type" value="Genomic_DNA"/>
</dbReference>